<sequence length="16" mass="1939">MSWSLVKNGSMYLFFE</sequence>
<reference evidence="1" key="1">
    <citation type="submission" date="2014-09" db="EMBL/GenBank/DDBJ databases">
        <authorList>
            <person name="Magalhaes I.L.F."/>
            <person name="Oliveira U."/>
            <person name="Santos F.R."/>
            <person name="Vidigal T.H.D.A."/>
            <person name="Brescovit A.D."/>
            <person name="Santos A.J."/>
        </authorList>
    </citation>
    <scope>NUCLEOTIDE SEQUENCE</scope>
    <source>
        <tissue evidence="1">Shoot tissue taken approximately 20 cm above the soil surface</tissue>
    </source>
</reference>
<evidence type="ECO:0000313" key="1">
    <source>
        <dbReference type="EMBL" id="JAE23129.1"/>
    </source>
</evidence>
<protein>
    <submittedName>
        <fullName evidence="1">Uncharacterized protein</fullName>
    </submittedName>
</protein>
<accession>A0A0A9GIB2</accession>
<name>A0A0A9GIB2_ARUDO</name>
<dbReference type="AlphaFoldDB" id="A0A0A9GIB2"/>
<reference evidence="1" key="2">
    <citation type="journal article" date="2015" name="Data Brief">
        <title>Shoot transcriptome of the giant reed, Arundo donax.</title>
        <authorList>
            <person name="Barrero R.A."/>
            <person name="Guerrero F.D."/>
            <person name="Moolhuijzen P."/>
            <person name="Goolsby J.A."/>
            <person name="Tidwell J."/>
            <person name="Bellgard S.E."/>
            <person name="Bellgard M.I."/>
        </authorList>
    </citation>
    <scope>NUCLEOTIDE SEQUENCE</scope>
    <source>
        <tissue evidence="1">Shoot tissue taken approximately 20 cm above the soil surface</tissue>
    </source>
</reference>
<organism evidence="1">
    <name type="scientific">Arundo donax</name>
    <name type="common">Giant reed</name>
    <name type="synonym">Donax arundinaceus</name>
    <dbReference type="NCBI Taxonomy" id="35708"/>
    <lineage>
        <taxon>Eukaryota</taxon>
        <taxon>Viridiplantae</taxon>
        <taxon>Streptophyta</taxon>
        <taxon>Embryophyta</taxon>
        <taxon>Tracheophyta</taxon>
        <taxon>Spermatophyta</taxon>
        <taxon>Magnoliopsida</taxon>
        <taxon>Liliopsida</taxon>
        <taxon>Poales</taxon>
        <taxon>Poaceae</taxon>
        <taxon>PACMAD clade</taxon>
        <taxon>Arundinoideae</taxon>
        <taxon>Arundineae</taxon>
        <taxon>Arundo</taxon>
    </lineage>
</organism>
<dbReference type="EMBL" id="GBRH01174767">
    <property type="protein sequence ID" value="JAE23129.1"/>
    <property type="molecule type" value="Transcribed_RNA"/>
</dbReference>
<proteinExistence type="predicted"/>